<dbReference type="Gene3D" id="3.40.50.2300">
    <property type="match status" value="2"/>
</dbReference>
<evidence type="ECO:0000259" key="4">
    <source>
        <dbReference type="PROSITE" id="PS50932"/>
    </source>
</evidence>
<dbReference type="GO" id="GO:0003700">
    <property type="term" value="F:DNA-binding transcription factor activity"/>
    <property type="evidence" value="ECO:0007669"/>
    <property type="project" value="TreeGrafter"/>
</dbReference>
<dbReference type="Pfam" id="PF13377">
    <property type="entry name" value="Peripla_BP_3"/>
    <property type="match status" value="1"/>
</dbReference>
<accession>A0A9D2DJW2</accession>
<evidence type="ECO:0000256" key="3">
    <source>
        <dbReference type="ARBA" id="ARBA00023163"/>
    </source>
</evidence>
<dbReference type="SUPFAM" id="SSF53822">
    <property type="entry name" value="Periplasmic binding protein-like I"/>
    <property type="match status" value="1"/>
</dbReference>
<keyword evidence="2" id="KW-0238">DNA-binding</keyword>
<dbReference type="AlphaFoldDB" id="A0A9D2DJW2"/>
<evidence type="ECO:0000313" key="6">
    <source>
        <dbReference type="Proteomes" id="UP000824029"/>
    </source>
</evidence>
<comment type="caution">
    <text evidence="5">The sequence shown here is derived from an EMBL/GenBank/DDBJ whole genome shotgun (WGS) entry which is preliminary data.</text>
</comment>
<reference evidence="5" key="1">
    <citation type="journal article" date="2021" name="PeerJ">
        <title>Extensive microbial diversity within the chicken gut microbiome revealed by metagenomics and culture.</title>
        <authorList>
            <person name="Gilroy R."/>
            <person name="Ravi A."/>
            <person name="Getino M."/>
            <person name="Pursley I."/>
            <person name="Horton D.L."/>
            <person name="Alikhan N.F."/>
            <person name="Baker D."/>
            <person name="Gharbi K."/>
            <person name="Hall N."/>
            <person name="Watson M."/>
            <person name="Adriaenssens E.M."/>
            <person name="Foster-Nyarko E."/>
            <person name="Jarju S."/>
            <person name="Secka A."/>
            <person name="Antonio M."/>
            <person name="Oren A."/>
            <person name="Chaudhuri R.R."/>
            <person name="La Ragione R."/>
            <person name="Hildebrand F."/>
            <person name="Pallen M.J."/>
        </authorList>
    </citation>
    <scope>NUCLEOTIDE SEQUENCE</scope>
    <source>
        <strain evidence="5">ChiHecolR3B27-1887</strain>
    </source>
</reference>
<dbReference type="InterPro" id="IPR028082">
    <property type="entry name" value="Peripla_BP_I"/>
</dbReference>
<dbReference type="Gene3D" id="1.10.260.40">
    <property type="entry name" value="lambda repressor-like DNA-binding domains"/>
    <property type="match status" value="1"/>
</dbReference>
<dbReference type="PROSITE" id="PS50932">
    <property type="entry name" value="HTH_LACI_2"/>
    <property type="match status" value="1"/>
</dbReference>
<proteinExistence type="predicted"/>
<dbReference type="PANTHER" id="PTHR30146">
    <property type="entry name" value="LACI-RELATED TRANSCRIPTIONAL REPRESSOR"/>
    <property type="match status" value="1"/>
</dbReference>
<sequence length="351" mass="38282">MDIRDIARLSGYSVGTVSRVLNDHPGVSVRARERVLEVVREVGYEPNTNARHLKMRGRASFAIMVKGMQNLLFNDIIEKAEGLFAEADEEARVHFVDEDADEVARAAHLDKIRHPKGFLFLGGDPNNFRGSFDQIGVPCVLLTNTAEGWGLTGLSSFSTDDEAAAEAVIDHLWECGHRRIGVLGGNRKVSEVSEHRLAGVVRAFEAHGARFDVDRWYEPCRFSMGAGYEAAMRLLERADDLTAVFAFGDVIALGALRAATDRGFRVPLDISLVGFDGVDVSQYSVPRLTTVRQDAGLLARRGVEALLAATRGKDARAVHESVPFRLLRRESVLSLLPASTASAVGVEGGRS</sequence>
<dbReference type="Pfam" id="PF00356">
    <property type="entry name" value="LacI"/>
    <property type="match status" value="1"/>
</dbReference>
<dbReference type="EMBL" id="DXBZ01000083">
    <property type="protein sequence ID" value="HIZ18348.1"/>
    <property type="molecule type" value="Genomic_DNA"/>
</dbReference>
<gene>
    <name evidence="5" type="ORF">IAA22_04470</name>
</gene>
<keyword evidence="3" id="KW-0804">Transcription</keyword>
<dbReference type="InterPro" id="IPR010982">
    <property type="entry name" value="Lambda_DNA-bd_dom_sf"/>
</dbReference>
<reference evidence="5" key="2">
    <citation type="submission" date="2021-04" db="EMBL/GenBank/DDBJ databases">
        <authorList>
            <person name="Gilroy R."/>
        </authorList>
    </citation>
    <scope>NUCLEOTIDE SEQUENCE</scope>
    <source>
        <strain evidence="5">ChiHecolR3B27-1887</strain>
    </source>
</reference>
<dbReference type="InterPro" id="IPR046335">
    <property type="entry name" value="LacI/GalR-like_sensor"/>
</dbReference>
<evidence type="ECO:0000256" key="2">
    <source>
        <dbReference type="ARBA" id="ARBA00023125"/>
    </source>
</evidence>
<protein>
    <submittedName>
        <fullName evidence="5">LacI family transcriptional regulator</fullName>
    </submittedName>
</protein>
<name>A0A9D2DJW2_9ACTN</name>
<dbReference type="CDD" id="cd01392">
    <property type="entry name" value="HTH_LacI"/>
    <property type="match status" value="1"/>
</dbReference>
<keyword evidence="1" id="KW-0805">Transcription regulation</keyword>
<dbReference type="InterPro" id="IPR000843">
    <property type="entry name" value="HTH_LacI"/>
</dbReference>
<dbReference type="SMART" id="SM00354">
    <property type="entry name" value="HTH_LACI"/>
    <property type="match status" value="1"/>
</dbReference>
<dbReference type="PANTHER" id="PTHR30146:SF120">
    <property type="entry name" value="ALANINE RACEMASE"/>
    <property type="match status" value="1"/>
</dbReference>
<dbReference type="GO" id="GO:0000976">
    <property type="term" value="F:transcription cis-regulatory region binding"/>
    <property type="evidence" value="ECO:0007669"/>
    <property type="project" value="TreeGrafter"/>
</dbReference>
<dbReference type="Proteomes" id="UP000824029">
    <property type="component" value="Unassembled WGS sequence"/>
</dbReference>
<dbReference type="SUPFAM" id="SSF47413">
    <property type="entry name" value="lambda repressor-like DNA-binding domains"/>
    <property type="match status" value="1"/>
</dbReference>
<organism evidence="5 6">
    <name type="scientific">Candidatus Olsenella stercoravium</name>
    <dbReference type="NCBI Taxonomy" id="2838713"/>
    <lineage>
        <taxon>Bacteria</taxon>
        <taxon>Bacillati</taxon>
        <taxon>Actinomycetota</taxon>
        <taxon>Coriobacteriia</taxon>
        <taxon>Coriobacteriales</taxon>
        <taxon>Atopobiaceae</taxon>
        <taxon>Olsenella</taxon>
    </lineage>
</organism>
<evidence type="ECO:0000313" key="5">
    <source>
        <dbReference type="EMBL" id="HIZ18348.1"/>
    </source>
</evidence>
<feature type="domain" description="HTH lacI-type" evidence="4">
    <location>
        <begin position="1"/>
        <end position="55"/>
    </location>
</feature>
<dbReference type="CDD" id="cd06267">
    <property type="entry name" value="PBP1_LacI_sugar_binding-like"/>
    <property type="match status" value="1"/>
</dbReference>
<evidence type="ECO:0000256" key="1">
    <source>
        <dbReference type="ARBA" id="ARBA00023015"/>
    </source>
</evidence>